<evidence type="ECO:0000313" key="3">
    <source>
        <dbReference type="Proteomes" id="UP000190683"/>
    </source>
</evidence>
<reference evidence="2 3" key="1">
    <citation type="submission" date="2017-02" db="EMBL/GenBank/DDBJ databases">
        <title>Draft genome sequence of Moraxella porci CCUG 54912T type strain.</title>
        <authorList>
            <person name="Salva-Serra F."/>
            <person name="Engstrom-Jakobsson H."/>
            <person name="Thorell K."/>
            <person name="Jaen-Luchoro D."/>
            <person name="Gonzales-Siles L."/>
            <person name="Karlsson R."/>
            <person name="Yazdan S."/>
            <person name="Boulund F."/>
            <person name="Johnning A."/>
            <person name="Engstrand L."/>
            <person name="Kristiansson E."/>
            <person name="Moore E."/>
        </authorList>
    </citation>
    <scope>NUCLEOTIDE SEQUENCE [LARGE SCALE GENOMIC DNA]</scope>
    <source>
        <strain evidence="2 3">CCUG 54912</strain>
    </source>
</reference>
<comment type="caution">
    <text evidence="2">The sequence shown here is derived from an EMBL/GenBank/DDBJ whole genome shotgun (WGS) entry which is preliminary data.</text>
</comment>
<sequence length="64" mass="7474">MMSETQVFNEVLLPKPDYPEDWECCGSECGDYCVYEIYSREKQAYDEQQKRHQAFLAALTAADE</sequence>
<dbReference type="RefSeq" id="WP_078317689.1">
    <property type="nucleotide sequence ID" value="NZ_MUYV01000005.1"/>
</dbReference>
<proteinExistence type="predicted"/>
<accession>A0A1T0CST4</accession>
<name>A0A1T0CST4_9GAMM</name>
<dbReference type="Proteomes" id="UP000190683">
    <property type="component" value="Unassembled WGS sequence"/>
</dbReference>
<dbReference type="AlphaFoldDB" id="A0A1T0CST4"/>
<feature type="domain" description="Oxidoreductase-like" evidence="1">
    <location>
        <begin position="14"/>
        <end position="52"/>
    </location>
</feature>
<dbReference type="Pfam" id="PF09791">
    <property type="entry name" value="Oxidored-like"/>
    <property type="match status" value="1"/>
</dbReference>
<dbReference type="EMBL" id="MUYV01000005">
    <property type="protein sequence ID" value="OOS25415.1"/>
    <property type="molecule type" value="Genomic_DNA"/>
</dbReference>
<evidence type="ECO:0000313" key="2">
    <source>
        <dbReference type="EMBL" id="OOS25415.1"/>
    </source>
</evidence>
<keyword evidence="3" id="KW-1185">Reference proteome</keyword>
<protein>
    <recommendedName>
        <fullName evidence="1">Oxidoreductase-like domain-containing protein</fullName>
    </recommendedName>
</protein>
<gene>
    <name evidence="2" type="ORF">B0681_05230</name>
</gene>
<dbReference type="InterPro" id="IPR019180">
    <property type="entry name" value="Oxidoreductase-like_N"/>
</dbReference>
<organism evidence="2 3">
    <name type="scientific">Moraxella porci DSM 25326</name>
    <dbReference type="NCBI Taxonomy" id="573983"/>
    <lineage>
        <taxon>Bacteria</taxon>
        <taxon>Pseudomonadati</taxon>
        <taxon>Pseudomonadota</taxon>
        <taxon>Gammaproteobacteria</taxon>
        <taxon>Moraxellales</taxon>
        <taxon>Moraxellaceae</taxon>
        <taxon>Moraxella</taxon>
    </lineage>
</organism>
<evidence type="ECO:0000259" key="1">
    <source>
        <dbReference type="Pfam" id="PF09791"/>
    </source>
</evidence>